<feature type="non-terminal residue" evidence="2">
    <location>
        <position position="1"/>
    </location>
</feature>
<gene>
    <name evidence="2" type="ORF">P7K49_025599</name>
</gene>
<reference evidence="2 3" key="1">
    <citation type="submission" date="2023-05" db="EMBL/GenBank/DDBJ databases">
        <title>B98-5 Cell Line De Novo Hybrid Assembly: An Optical Mapping Approach.</title>
        <authorList>
            <person name="Kananen K."/>
            <person name="Auerbach J.A."/>
            <person name="Kautto E."/>
            <person name="Blachly J.S."/>
        </authorList>
    </citation>
    <scope>NUCLEOTIDE SEQUENCE [LARGE SCALE GENOMIC DNA]</scope>
    <source>
        <strain evidence="2">B95-8</strain>
        <tissue evidence="2">Cell line</tissue>
    </source>
</reference>
<accession>A0ABQ9UIE9</accession>
<feature type="region of interest" description="Disordered" evidence="1">
    <location>
        <begin position="1"/>
        <end position="53"/>
    </location>
</feature>
<protein>
    <submittedName>
        <fullName evidence="2">Uncharacterized protein</fullName>
    </submittedName>
</protein>
<feature type="non-terminal residue" evidence="2">
    <location>
        <position position="53"/>
    </location>
</feature>
<evidence type="ECO:0000313" key="2">
    <source>
        <dbReference type="EMBL" id="KAK2096565.1"/>
    </source>
</evidence>
<proteinExistence type="predicted"/>
<organism evidence="2 3">
    <name type="scientific">Saguinus oedipus</name>
    <name type="common">Cotton-top tamarin</name>
    <name type="synonym">Oedipomidas oedipus</name>
    <dbReference type="NCBI Taxonomy" id="9490"/>
    <lineage>
        <taxon>Eukaryota</taxon>
        <taxon>Metazoa</taxon>
        <taxon>Chordata</taxon>
        <taxon>Craniata</taxon>
        <taxon>Vertebrata</taxon>
        <taxon>Euteleostomi</taxon>
        <taxon>Mammalia</taxon>
        <taxon>Eutheria</taxon>
        <taxon>Euarchontoglires</taxon>
        <taxon>Primates</taxon>
        <taxon>Haplorrhini</taxon>
        <taxon>Platyrrhini</taxon>
        <taxon>Cebidae</taxon>
        <taxon>Callitrichinae</taxon>
        <taxon>Saguinus</taxon>
    </lineage>
</organism>
<name>A0ABQ9UIE9_SAGOE</name>
<comment type="caution">
    <text evidence="2">The sequence shown here is derived from an EMBL/GenBank/DDBJ whole genome shotgun (WGS) entry which is preliminary data.</text>
</comment>
<dbReference type="Proteomes" id="UP001266305">
    <property type="component" value="Unassembled WGS sequence"/>
</dbReference>
<keyword evidence="3" id="KW-1185">Reference proteome</keyword>
<feature type="compositionally biased region" description="Gly residues" evidence="1">
    <location>
        <begin position="1"/>
        <end position="10"/>
    </location>
</feature>
<evidence type="ECO:0000313" key="3">
    <source>
        <dbReference type="Proteomes" id="UP001266305"/>
    </source>
</evidence>
<sequence>GEGGERGGAGAPAKPWGREGAPSQRPNPGNFPQPGQEFLRSPRTSGRRVEGRR</sequence>
<dbReference type="EMBL" id="JASSZA010000012">
    <property type="protein sequence ID" value="KAK2096565.1"/>
    <property type="molecule type" value="Genomic_DNA"/>
</dbReference>
<evidence type="ECO:0000256" key="1">
    <source>
        <dbReference type="SAM" id="MobiDB-lite"/>
    </source>
</evidence>